<evidence type="ECO:0000313" key="5">
    <source>
        <dbReference type="Proteomes" id="UP001320972"/>
    </source>
</evidence>
<feature type="transmembrane region" description="Helical" evidence="2">
    <location>
        <begin position="48"/>
        <end position="68"/>
    </location>
</feature>
<evidence type="ECO:0000313" key="4">
    <source>
        <dbReference type="EMBL" id="MCU4973218.1"/>
    </source>
</evidence>
<keyword evidence="5" id="KW-1185">Reference proteome</keyword>
<organism evidence="4 5">
    <name type="scientific">Natronoglomus mannanivorans</name>
    <dbReference type="NCBI Taxonomy" id="2979990"/>
    <lineage>
        <taxon>Archaea</taxon>
        <taxon>Methanobacteriati</taxon>
        <taxon>Methanobacteriota</taxon>
        <taxon>Stenosarchaea group</taxon>
        <taxon>Halobacteria</taxon>
        <taxon>Halobacteriales</taxon>
        <taxon>Natrialbaceae</taxon>
        <taxon>Natronoglomus</taxon>
    </lineage>
</organism>
<sequence>MVETSSLRLLFPRPLRELPADLAALLAVVVATNVTVFVPVLRETPLRILFGLAFVLFVPGYAFVAALFPDAGESSATGTENSDRADADPWTDSTRTGLDGLERIALSLGLSIAIVPLVVLVLNFTPWGIRLVPIAIALNGVTLVSIAIAAARRQNLPQDERFRVPYRAWIAAGRSEVLGSNTRADAALNVVLVLSILLAVGAVGYAIAVPQPGEQFSAVYVLTEDDDGSLVAGDFPTELEPGESVELILGIDNNEHRTTEYTVVAVEQDVEIDGNETIVHEQRELERLETELSHDETWHHPFDLEPTIVGENVRIAWLLYPEDVPDEPSIENTEYYAHLWITVDESD</sequence>
<feature type="transmembrane region" description="Helical" evidence="2">
    <location>
        <begin position="20"/>
        <end position="41"/>
    </location>
</feature>
<feature type="region of interest" description="Disordered" evidence="1">
    <location>
        <begin position="73"/>
        <end position="92"/>
    </location>
</feature>
<dbReference type="RefSeq" id="WP_338007833.1">
    <property type="nucleotide sequence ID" value="NZ_JAOPKB010000005.1"/>
</dbReference>
<feature type="transmembrane region" description="Helical" evidence="2">
    <location>
        <begin position="131"/>
        <end position="151"/>
    </location>
</feature>
<accession>A0ABT2QE67</accession>
<protein>
    <submittedName>
        <fullName evidence="4">DUF1616 domain-containing protein</fullName>
    </submittedName>
</protein>
<dbReference type="PIRSF" id="PIRSF018671">
    <property type="entry name" value="UCP018671"/>
    <property type="match status" value="1"/>
</dbReference>
<dbReference type="Proteomes" id="UP001320972">
    <property type="component" value="Unassembled WGS sequence"/>
</dbReference>
<feature type="domain" description="DUF1616" evidence="3">
    <location>
        <begin position="26"/>
        <end position="342"/>
    </location>
</feature>
<dbReference type="EMBL" id="JAOPKB010000005">
    <property type="protein sequence ID" value="MCU4973218.1"/>
    <property type="molecule type" value="Genomic_DNA"/>
</dbReference>
<evidence type="ECO:0000256" key="1">
    <source>
        <dbReference type="SAM" id="MobiDB-lite"/>
    </source>
</evidence>
<keyword evidence="2" id="KW-0472">Membrane</keyword>
<comment type="caution">
    <text evidence="4">The sequence shown here is derived from an EMBL/GenBank/DDBJ whole genome shotgun (WGS) entry which is preliminary data.</text>
</comment>
<gene>
    <name evidence="4" type="ORF">OB955_10735</name>
</gene>
<evidence type="ECO:0000256" key="2">
    <source>
        <dbReference type="SAM" id="Phobius"/>
    </source>
</evidence>
<evidence type="ECO:0000259" key="3">
    <source>
        <dbReference type="Pfam" id="PF07760"/>
    </source>
</evidence>
<proteinExistence type="predicted"/>
<dbReference type="Pfam" id="PF07760">
    <property type="entry name" value="DUF1616"/>
    <property type="match status" value="1"/>
</dbReference>
<feature type="transmembrane region" description="Helical" evidence="2">
    <location>
        <begin position="186"/>
        <end position="208"/>
    </location>
</feature>
<keyword evidence="2" id="KW-1133">Transmembrane helix</keyword>
<dbReference type="InterPro" id="IPR014495">
    <property type="entry name" value="UCP018671"/>
</dbReference>
<keyword evidence="2" id="KW-0812">Transmembrane</keyword>
<reference evidence="4 5" key="1">
    <citation type="submission" date="2022-09" db="EMBL/GenBank/DDBJ databases">
        <title>Enrichment on poylsaccharides allowed isolation of novel metabolic and taxonomic groups of Haloarchaea.</title>
        <authorList>
            <person name="Sorokin D.Y."/>
            <person name="Elcheninov A.G."/>
            <person name="Khizhniak T.V."/>
            <person name="Kolganova T.V."/>
            <person name="Kublanov I.V."/>
        </authorList>
    </citation>
    <scope>NUCLEOTIDE SEQUENCE [LARGE SCALE GENOMIC DNA]</scope>
    <source>
        <strain evidence="4 5">AArc-m2/3/4</strain>
    </source>
</reference>
<name>A0ABT2QE67_9EURY</name>
<feature type="transmembrane region" description="Helical" evidence="2">
    <location>
        <begin position="104"/>
        <end position="124"/>
    </location>
</feature>
<dbReference type="InterPro" id="IPR011674">
    <property type="entry name" value="DUF1616"/>
</dbReference>